<feature type="signal peptide" evidence="5">
    <location>
        <begin position="1"/>
        <end position="20"/>
    </location>
</feature>
<dbReference type="SUPFAM" id="SSF50156">
    <property type="entry name" value="PDZ domain-like"/>
    <property type="match status" value="1"/>
</dbReference>
<dbReference type="SMART" id="SM00228">
    <property type="entry name" value="PDZ"/>
    <property type="match status" value="1"/>
</dbReference>
<sequence precursor="true">MPQIAGILVAIFLSLPFAHAQESKPAANQPAPNQAAVKAPDTAPSVAKTTLPASPAASPAAEETIDPRLAKIFAGANPSGIADLRLMQDHVRKISEKLQKATVGVQVGAAQGSGVIINKEGYVLTAAHVSGQPKRQVLFQLYDGRKLFGETLGLDRSVDGGLMKITEGKDFPHLEMGDSSKLREGQWVLATGHPGGYQSDRKPVLRLGRLLLVERTVLTTDCTLVGGDSGGPLFDMEGKVIGINSRIATPLTANMHVPVNTFKDTWDRMVKAEAWGHFPGQEPFLGVRGEKDAKNAKLAHVFPDSPAEKAGLKVGDIVEAFDGEVITDFPSLSAQVQQQQPGDRIKLKVKRGEETLELKLVLGKRGE</sequence>
<dbReference type="RefSeq" id="WP_202921410.1">
    <property type="nucleotide sequence ID" value="NZ_CP036274.1"/>
</dbReference>
<dbReference type="EC" id="3.4.21.107" evidence="7"/>
<evidence type="ECO:0000256" key="3">
    <source>
        <dbReference type="ARBA" id="ARBA00022801"/>
    </source>
</evidence>
<evidence type="ECO:0000313" key="8">
    <source>
        <dbReference type="Proteomes" id="UP000315017"/>
    </source>
</evidence>
<comment type="similarity">
    <text evidence="1">Belongs to the peptidase S1C family.</text>
</comment>
<dbReference type="KEGG" id="aagg:ETAA8_67820"/>
<dbReference type="SUPFAM" id="SSF50494">
    <property type="entry name" value="Trypsin-like serine proteases"/>
    <property type="match status" value="1"/>
</dbReference>
<feature type="chain" id="PRO_5021983355" evidence="5">
    <location>
        <begin position="21"/>
        <end position="367"/>
    </location>
</feature>
<dbReference type="AlphaFoldDB" id="A0A517YN34"/>
<dbReference type="CDD" id="cd06779">
    <property type="entry name" value="cpPDZ_Deg_HtrA-like"/>
    <property type="match status" value="1"/>
</dbReference>
<keyword evidence="8" id="KW-1185">Reference proteome</keyword>
<dbReference type="Gene3D" id="2.40.10.120">
    <property type="match status" value="1"/>
</dbReference>
<name>A0A517YN34_9BACT</name>
<feature type="compositionally biased region" description="Low complexity" evidence="4">
    <location>
        <begin position="24"/>
        <end position="40"/>
    </location>
</feature>
<dbReference type="GO" id="GO:0004252">
    <property type="term" value="F:serine-type endopeptidase activity"/>
    <property type="evidence" value="ECO:0007669"/>
    <property type="project" value="InterPro"/>
</dbReference>
<evidence type="ECO:0000256" key="4">
    <source>
        <dbReference type="SAM" id="MobiDB-lite"/>
    </source>
</evidence>
<dbReference type="GO" id="GO:0006508">
    <property type="term" value="P:proteolysis"/>
    <property type="evidence" value="ECO:0007669"/>
    <property type="project" value="UniProtKB-KW"/>
</dbReference>
<evidence type="ECO:0000256" key="5">
    <source>
        <dbReference type="SAM" id="SignalP"/>
    </source>
</evidence>
<keyword evidence="2 7" id="KW-0645">Protease</keyword>
<dbReference type="PRINTS" id="PR00834">
    <property type="entry name" value="PROTEASES2C"/>
</dbReference>
<keyword evidence="5" id="KW-0732">Signal</keyword>
<organism evidence="7 8">
    <name type="scientific">Anatilimnocola aggregata</name>
    <dbReference type="NCBI Taxonomy" id="2528021"/>
    <lineage>
        <taxon>Bacteria</taxon>
        <taxon>Pseudomonadati</taxon>
        <taxon>Planctomycetota</taxon>
        <taxon>Planctomycetia</taxon>
        <taxon>Pirellulales</taxon>
        <taxon>Pirellulaceae</taxon>
        <taxon>Anatilimnocola</taxon>
    </lineage>
</organism>
<dbReference type="EMBL" id="CP036274">
    <property type="protein sequence ID" value="QDU31622.1"/>
    <property type="molecule type" value="Genomic_DNA"/>
</dbReference>
<dbReference type="PANTHER" id="PTHR22939:SF129">
    <property type="entry name" value="SERINE PROTEASE HTRA2, MITOCHONDRIAL"/>
    <property type="match status" value="1"/>
</dbReference>
<proteinExistence type="inferred from homology"/>
<gene>
    <name evidence="7" type="primary">degQ_2</name>
    <name evidence="7" type="ORF">ETAA8_67820</name>
</gene>
<keyword evidence="3 7" id="KW-0378">Hydrolase</keyword>
<evidence type="ECO:0000256" key="1">
    <source>
        <dbReference type="ARBA" id="ARBA00010541"/>
    </source>
</evidence>
<dbReference type="Gene3D" id="2.30.42.10">
    <property type="match status" value="1"/>
</dbReference>
<dbReference type="Pfam" id="PF13365">
    <property type="entry name" value="Trypsin_2"/>
    <property type="match status" value="1"/>
</dbReference>
<dbReference type="InterPro" id="IPR009003">
    <property type="entry name" value="Peptidase_S1_PA"/>
</dbReference>
<dbReference type="InterPro" id="IPR001478">
    <property type="entry name" value="PDZ"/>
</dbReference>
<feature type="domain" description="PDZ" evidence="6">
    <location>
        <begin position="280"/>
        <end position="353"/>
    </location>
</feature>
<evidence type="ECO:0000259" key="6">
    <source>
        <dbReference type="PROSITE" id="PS50106"/>
    </source>
</evidence>
<protein>
    <submittedName>
        <fullName evidence="7">Periplasmic pH-dependent serine endoprotease DegQ</fullName>
        <ecNumber evidence="7">3.4.21.107</ecNumber>
    </submittedName>
</protein>
<dbReference type="Proteomes" id="UP000315017">
    <property type="component" value="Chromosome"/>
</dbReference>
<dbReference type="InterPro" id="IPR001940">
    <property type="entry name" value="Peptidase_S1C"/>
</dbReference>
<dbReference type="InterPro" id="IPR036034">
    <property type="entry name" value="PDZ_sf"/>
</dbReference>
<dbReference type="PROSITE" id="PS50106">
    <property type="entry name" value="PDZ"/>
    <property type="match status" value="1"/>
</dbReference>
<evidence type="ECO:0000256" key="2">
    <source>
        <dbReference type="ARBA" id="ARBA00022670"/>
    </source>
</evidence>
<evidence type="ECO:0000313" key="7">
    <source>
        <dbReference type="EMBL" id="QDU31622.1"/>
    </source>
</evidence>
<dbReference type="Pfam" id="PF13180">
    <property type="entry name" value="PDZ_2"/>
    <property type="match status" value="1"/>
</dbReference>
<feature type="region of interest" description="Disordered" evidence="4">
    <location>
        <begin position="24"/>
        <end position="60"/>
    </location>
</feature>
<accession>A0A517YN34</accession>
<dbReference type="PANTHER" id="PTHR22939">
    <property type="entry name" value="SERINE PROTEASE FAMILY S1C HTRA-RELATED"/>
    <property type="match status" value="1"/>
</dbReference>
<reference evidence="7 8" key="1">
    <citation type="submission" date="2019-02" db="EMBL/GenBank/DDBJ databases">
        <title>Deep-cultivation of Planctomycetes and their phenomic and genomic characterization uncovers novel biology.</title>
        <authorList>
            <person name="Wiegand S."/>
            <person name="Jogler M."/>
            <person name="Boedeker C."/>
            <person name="Pinto D."/>
            <person name="Vollmers J."/>
            <person name="Rivas-Marin E."/>
            <person name="Kohn T."/>
            <person name="Peeters S.H."/>
            <person name="Heuer A."/>
            <person name="Rast P."/>
            <person name="Oberbeckmann S."/>
            <person name="Bunk B."/>
            <person name="Jeske O."/>
            <person name="Meyerdierks A."/>
            <person name="Storesund J.E."/>
            <person name="Kallscheuer N."/>
            <person name="Luecker S."/>
            <person name="Lage O.M."/>
            <person name="Pohl T."/>
            <person name="Merkel B.J."/>
            <person name="Hornburger P."/>
            <person name="Mueller R.-W."/>
            <person name="Bruemmer F."/>
            <person name="Labrenz M."/>
            <person name="Spormann A.M."/>
            <person name="Op den Camp H."/>
            <person name="Overmann J."/>
            <person name="Amann R."/>
            <person name="Jetten M.S.M."/>
            <person name="Mascher T."/>
            <person name="Medema M.H."/>
            <person name="Devos D.P."/>
            <person name="Kaster A.-K."/>
            <person name="Ovreas L."/>
            <person name="Rohde M."/>
            <person name="Galperin M.Y."/>
            <person name="Jogler C."/>
        </authorList>
    </citation>
    <scope>NUCLEOTIDE SEQUENCE [LARGE SCALE GENOMIC DNA]</scope>
    <source>
        <strain evidence="7 8">ETA_A8</strain>
    </source>
</reference>